<accession>A0ABS1DI85</accession>
<dbReference type="InterPro" id="IPR021124">
    <property type="entry name" value="CRISPR-assoc_prot_Cas5"/>
</dbReference>
<dbReference type="NCBIfam" id="TIGR01868">
    <property type="entry name" value="casD_Cas5e"/>
    <property type="match status" value="1"/>
</dbReference>
<dbReference type="CDD" id="cd09756">
    <property type="entry name" value="Cas5_I-E"/>
    <property type="match status" value="1"/>
</dbReference>
<dbReference type="InterPro" id="IPR010147">
    <property type="entry name" value="CRISPR-assoc_prot_CasD"/>
</dbReference>
<dbReference type="Proteomes" id="UP001296873">
    <property type="component" value="Unassembled WGS sequence"/>
</dbReference>
<sequence length="231" mass="24537">MRILRMILAGPMMSFGGVSICERRETDSLPGRSLIAGLLGNALGLDHADDLALQRLQDRLILATAQIAPGASLRDMQCAHTGHKDMNWSATGKPIGRGGHAYTHANGPVRTERDYHAGARVAVALALEPADDAVDIDTLADALEYPARPLFIGRKTCLPSDPLLHSVVDSDCLLAALAEIVPAGSLAEWPVSLPALRPLDAHTALKADRRNWTTRAHGGETALVRGTLGTP</sequence>
<dbReference type="Pfam" id="PF09704">
    <property type="entry name" value="Cas_Cas5d"/>
    <property type="match status" value="1"/>
</dbReference>
<name>A0ABS1DI85_9PROT</name>
<organism evidence="2 3">
    <name type="scientific">Rhodovibrio sodomensis</name>
    <dbReference type="NCBI Taxonomy" id="1088"/>
    <lineage>
        <taxon>Bacteria</taxon>
        <taxon>Pseudomonadati</taxon>
        <taxon>Pseudomonadota</taxon>
        <taxon>Alphaproteobacteria</taxon>
        <taxon>Rhodospirillales</taxon>
        <taxon>Rhodovibrionaceae</taxon>
        <taxon>Rhodovibrio</taxon>
    </lineage>
</organism>
<protein>
    <submittedName>
        <fullName evidence="2">Type I-E CRISPR-associated protein Cas5/CasD</fullName>
    </submittedName>
</protein>
<dbReference type="NCBIfam" id="TIGR02593">
    <property type="entry name" value="CRISPR_cas5"/>
    <property type="match status" value="1"/>
</dbReference>
<dbReference type="RefSeq" id="WP_200341423.1">
    <property type="nucleotide sequence ID" value="NZ_NRRL01000038.1"/>
</dbReference>
<proteinExistence type="predicted"/>
<keyword evidence="1" id="KW-0051">Antiviral defense</keyword>
<dbReference type="EMBL" id="NRRL01000038">
    <property type="protein sequence ID" value="MBK1669095.1"/>
    <property type="molecule type" value="Genomic_DNA"/>
</dbReference>
<dbReference type="InterPro" id="IPR013422">
    <property type="entry name" value="CRISPR-assoc_prot_Cas5_N"/>
</dbReference>
<gene>
    <name evidence="2" type="primary">cas5e</name>
    <name evidence="2" type="ORF">CKO28_13735</name>
</gene>
<evidence type="ECO:0000313" key="3">
    <source>
        <dbReference type="Proteomes" id="UP001296873"/>
    </source>
</evidence>
<evidence type="ECO:0000256" key="1">
    <source>
        <dbReference type="ARBA" id="ARBA00023118"/>
    </source>
</evidence>
<evidence type="ECO:0000313" key="2">
    <source>
        <dbReference type="EMBL" id="MBK1669095.1"/>
    </source>
</evidence>
<comment type="caution">
    <text evidence="2">The sequence shown here is derived from an EMBL/GenBank/DDBJ whole genome shotgun (WGS) entry which is preliminary data.</text>
</comment>
<keyword evidence="3" id="KW-1185">Reference proteome</keyword>
<dbReference type="Gene3D" id="3.30.70.2660">
    <property type="match status" value="1"/>
</dbReference>
<reference evidence="2 3" key="1">
    <citation type="journal article" date="2020" name="Microorganisms">
        <title>Osmotic Adaptation and Compatible Solute Biosynthesis of Phototrophic Bacteria as Revealed from Genome Analyses.</title>
        <authorList>
            <person name="Imhoff J.F."/>
            <person name="Rahn T."/>
            <person name="Kunzel S."/>
            <person name="Keller A."/>
            <person name="Neulinger S.C."/>
        </authorList>
    </citation>
    <scope>NUCLEOTIDE SEQUENCE [LARGE SCALE GENOMIC DNA]</scope>
    <source>
        <strain evidence="2 3">DSM 9895</strain>
    </source>
</reference>